<accession>D7BF23</accession>
<dbReference type="GO" id="GO:0032259">
    <property type="term" value="P:methylation"/>
    <property type="evidence" value="ECO:0007669"/>
    <property type="project" value="UniProtKB-KW"/>
</dbReference>
<dbReference type="HOGENOM" id="CLU_037990_11_1_0"/>
<dbReference type="InterPro" id="IPR029063">
    <property type="entry name" value="SAM-dependent_MTases_sf"/>
</dbReference>
<dbReference type="RefSeq" id="WP_013157943.1">
    <property type="nucleotide sequence ID" value="NC_014212.1"/>
</dbReference>
<dbReference type="Gene3D" id="3.40.50.150">
    <property type="entry name" value="Vaccinia Virus protein VP39"/>
    <property type="match status" value="1"/>
</dbReference>
<keyword evidence="3" id="KW-1185">Reference proteome</keyword>
<reference evidence="2 3" key="1">
    <citation type="journal article" date="2010" name="Stand. Genomic Sci.">
        <title>Complete genome sequence of Meiothermus silvanus type strain (VI-R2).</title>
        <authorList>
            <person name="Sikorski J."/>
            <person name="Tindall B.J."/>
            <person name="Lowry S."/>
            <person name="Lucas S."/>
            <person name="Nolan M."/>
            <person name="Copeland A."/>
            <person name="Glavina Del Rio T."/>
            <person name="Tice H."/>
            <person name="Cheng J.F."/>
            <person name="Han C."/>
            <person name="Pitluck S."/>
            <person name="Liolios K."/>
            <person name="Ivanova N."/>
            <person name="Mavromatis K."/>
            <person name="Mikhailova N."/>
            <person name="Pati A."/>
            <person name="Goodwin L."/>
            <person name="Chen A."/>
            <person name="Palaniappan K."/>
            <person name="Land M."/>
            <person name="Hauser L."/>
            <person name="Chang Y.J."/>
            <person name="Jeffries C.D."/>
            <person name="Rohde M."/>
            <person name="Goker M."/>
            <person name="Woyke T."/>
            <person name="Bristow J."/>
            <person name="Eisen J.A."/>
            <person name="Markowitz V."/>
            <person name="Hugenholtz P."/>
            <person name="Kyrpides N.C."/>
            <person name="Klenk H.P."/>
            <person name="Lapidus A."/>
        </authorList>
    </citation>
    <scope>NUCLEOTIDE SEQUENCE [LARGE SCALE GENOMIC DNA]</scope>
    <source>
        <strain evidence="3">ATCC 700542 / DSM 9946 / VI-R2</strain>
    </source>
</reference>
<dbReference type="PANTHER" id="PTHR42912:SF93">
    <property type="entry name" value="N6-ADENOSINE-METHYLTRANSFERASE TMT1A"/>
    <property type="match status" value="1"/>
</dbReference>
<organism evidence="2 3">
    <name type="scientific">Allomeiothermus silvanus (strain ATCC 700542 / DSM 9946 / NBRC 106475 / NCIMB 13440 / VI-R2)</name>
    <name type="common">Thermus silvanus</name>
    <dbReference type="NCBI Taxonomy" id="526227"/>
    <lineage>
        <taxon>Bacteria</taxon>
        <taxon>Thermotogati</taxon>
        <taxon>Deinococcota</taxon>
        <taxon>Deinococci</taxon>
        <taxon>Thermales</taxon>
        <taxon>Thermaceae</taxon>
        <taxon>Allomeiothermus</taxon>
    </lineage>
</organism>
<proteinExistence type="predicted"/>
<evidence type="ECO:0000313" key="3">
    <source>
        <dbReference type="Proteomes" id="UP000001916"/>
    </source>
</evidence>
<dbReference type="SUPFAM" id="SSF53335">
    <property type="entry name" value="S-adenosyl-L-methionine-dependent methyltransferases"/>
    <property type="match status" value="1"/>
</dbReference>
<dbReference type="PANTHER" id="PTHR42912">
    <property type="entry name" value="METHYLTRANSFERASE"/>
    <property type="match status" value="1"/>
</dbReference>
<dbReference type="KEGG" id="msv:Mesil_1485"/>
<dbReference type="CDD" id="cd02440">
    <property type="entry name" value="AdoMet_MTases"/>
    <property type="match status" value="1"/>
</dbReference>
<dbReference type="InterPro" id="IPR050508">
    <property type="entry name" value="Methyltransf_Superfamily"/>
</dbReference>
<dbReference type="eggNOG" id="COG2226">
    <property type="taxonomic scope" value="Bacteria"/>
</dbReference>
<keyword evidence="2" id="KW-0489">Methyltransferase</keyword>
<sequence>MHLPESPPRPRLGLAVATNLLPPVAWGYELWRVRALTLLSGRRFPLEEEFAQLVAALEPVGGGVFADLGTSTGLYARALLRYGAARVYAVDLSPAMLRVAVRKARGLPGFVPMLARAECLPLPSESCDGVAVGGSWNEFPQPERVAAEMARVLKPGGRYFVMFAHASQSPLQRLLALSGLRFPSSEEVQATLGKVGLKGKAWREGGVGFVSGAKVVGIV</sequence>
<keyword evidence="2" id="KW-0808">Transferase</keyword>
<dbReference type="InterPro" id="IPR013216">
    <property type="entry name" value="Methyltransf_11"/>
</dbReference>
<name>D7BF23_ALLS1</name>
<evidence type="ECO:0000313" key="2">
    <source>
        <dbReference type="EMBL" id="ADH63376.1"/>
    </source>
</evidence>
<dbReference type="AlphaFoldDB" id="D7BF23"/>
<feature type="domain" description="Methyltransferase type 11" evidence="1">
    <location>
        <begin position="67"/>
        <end position="160"/>
    </location>
</feature>
<dbReference type="STRING" id="526227.Mesil_1485"/>
<protein>
    <submittedName>
        <fullName evidence="2">Methyltransferase type 11</fullName>
    </submittedName>
</protein>
<dbReference type="EMBL" id="CP002042">
    <property type="protein sequence ID" value="ADH63376.1"/>
    <property type="molecule type" value="Genomic_DNA"/>
</dbReference>
<gene>
    <name evidence="2" type="ordered locus">Mesil_1485</name>
</gene>
<dbReference type="GO" id="GO:0008757">
    <property type="term" value="F:S-adenosylmethionine-dependent methyltransferase activity"/>
    <property type="evidence" value="ECO:0007669"/>
    <property type="project" value="InterPro"/>
</dbReference>
<dbReference type="Pfam" id="PF08241">
    <property type="entry name" value="Methyltransf_11"/>
    <property type="match status" value="1"/>
</dbReference>
<dbReference type="Proteomes" id="UP000001916">
    <property type="component" value="Chromosome"/>
</dbReference>
<dbReference type="OrthoDB" id="31962at2"/>
<evidence type="ECO:0000259" key="1">
    <source>
        <dbReference type="Pfam" id="PF08241"/>
    </source>
</evidence>